<evidence type="ECO:0000313" key="2">
    <source>
        <dbReference type="Proteomes" id="UP000360750"/>
    </source>
</evidence>
<accession>A0ABD7V2Z4</accession>
<sequence>MVVAIVVVAIVAVLGGLVGLLVQRGLTRGSVEKVAG</sequence>
<comment type="caution">
    <text evidence="1">The sequence shown here is derived from an EMBL/GenBank/DDBJ whole genome shotgun (WGS) entry which is preliminary data.</text>
</comment>
<evidence type="ECO:0000313" key="1">
    <source>
        <dbReference type="EMBL" id="VFA88486.1"/>
    </source>
</evidence>
<reference evidence="1 2" key="1">
    <citation type="submission" date="2019-02" db="EMBL/GenBank/DDBJ databases">
        <authorList>
            <consortium name="Pathogen Informatics"/>
        </authorList>
    </citation>
    <scope>NUCLEOTIDE SEQUENCE [LARGE SCALE GENOMIC DNA]</scope>
    <source>
        <strain evidence="1 2">3012STDY6756503</strain>
    </source>
</reference>
<proteinExistence type="predicted"/>
<dbReference type="AlphaFoldDB" id="A0ABD7V2Z4"/>
<gene>
    <name evidence="1" type="ORF">NCTC8139_02031</name>
</gene>
<protein>
    <submittedName>
        <fullName evidence="1">Uncharacterized protein</fullName>
    </submittedName>
</protein>
<name>A0ABD7V2Z4_9ACTN</name>
<dbReference type="Proteomes" id="UP000360750">
    <property type="component" value="Unassembled WGS sequence"/>
</dbReference>
<organism evidence="1 2">
    <name type="scientific">Gordonia paraffinivorans</name>
    <dbReference type="NCBI Taxonomy" id="175628"/>
    <lineage>
        <taxon>Bacteria</taxon>
        <taxon>Bacillati</taxon>
        <taxon>Actinomycetota</taxon>
        <taxon>Actinomycetes</taxon>
        <taxon>Mycobacteriales</taxon>
        <taxon>Gordoniaceae</taxon>
        <taxon>Gordonia</taxon>
    </lineage>
</organism>
<dbReference type="EMBL" id="CAACYD010000006">
    <property type="protein sequence ID" value="VFA88486.1"/>
    <property type="molecule type" value="Genomic_DNA"/>
</dbReference>